<name>A0A0D2GWQ9_9EURO</name>
<organism evidence="2 3">
    <name type="scientific">Fonsecaea pedrosoi CBS 271.37</name>
    <dbReference type="NCBI Taxonomy" id="1442368"/>
    <lineage>
        <taxon>Eukaryota</taxon>
        <taxon>Fungi</taxon>
        <taxon>Dikarya</taxon>
        <taxon>Ascomycota</taxon>
        <taxon>Pezizomycotina</taxon>
        <taxon>Eurotiomycetes</taxon>
        <taxon>Chaetothyriomycetidae</taxon>
        <taxon>Chaetothyriales</taxon>
        <taxon>Herpotrichiellaceae</taxon>
        <taxon>Fonsecaea</taxon>
    </lineage>
</organism>
<feature type="compositionally biased region" description="Basic and acidic residues" evidence="1">
    <location>
        <begin position="91"/>
        <end position="114"/>
    </location>
</feature>
<keyword evidence="3" id="KW-1185">Reference proteome</keyword>
<dbReference type="AlphaFoldDB" id="A0A0D2GWQ9"/>
<dbReference type="STRING" id="1442368.A0A0D2GWQ9"/>
<protein>
    <submittedName>
        <fullName evidence="2">Unplaced genomic scaffold supercont1.6, whole genome shotgun sequence</fullName>
    </submittedName>
</protein>
<feature type="compositionally biased region" description="Polar residues" evidence="1">
    <location>
        <begin position="386"/>
        <end position="395"/>
    </location>
</feature>
<dbReference type="GeneID" id="25308733"/>
<proteinExistence type="predicted"/>
<dbReference type="RefSeq" id="XP_013280607.1">
    <property type="nucleotide sequence ID" value="XM_013425153.1"/>
</dbReference>
<dbReference type="HOGENOM" id="CLU_487476_0_0_1"/>
<dbReference type="Proteomes" id="UP000053029">
    <property type="component" value="Unassembled WGS sequence"/>
</dbReference>
<evidence type="ECO:0000313" key="2">
    <source>
        <dbReference type="EMBL" id="KIW76799.1"/>
    </source>
</evidence>
<sequence>MDFEPLENWYPQSSPSFAHYDAAQSSINFESSEDWYPQLGTSLARYDAAQSSVDDISTSFRTPTSHETEMAATQEHKVREKFMVSPAAYNNHDRSNDEPVRCDDEDEASNHHDTSTSTPSQETDTPLEKLPPYNEDGQIYCDHVSCLGKNQTFPHPYYWRRHMLGHERANTHWLGHHKKRPKTHFCPFPECKVNNRYEFASARSLRGHLLKHYPAQLHSGLLCPDANSAPWEAASHEAPWTHDILGQVGVLHGDSTSDVFEEVQQSNFSALFNLDQEPPKQNPLPPSNFSGNTPLVSDVSHHQSHHYSSCDTIARSSTQNMGPSICFSFDPGDDWRKISHWRDRALTRDRVWKRRKRLKLKREAIERERLKLMRQTIDPERRVESSSDPEQQQRALATLAAPESPEKPPPIEAPQNPAGILPFDDCFSPFDTPEAYSLPWGVHSQPAFGFSTHPATAANLEYELLLQNTYAGIPSYDSSSLYQWDQLTQPTWPPDHVYTYAGIPSYDSSNLYQWDQLAQATWTPDHVYVYNMQDYPIANGPRDGLPQQPLEQICPWEGR</sequence>
<reference evidence="2 3" key="1">
    <citation type="submission" date="2015-01" db="EMBL/GenBank/DDBJ databases">
        <title>The Genome Sequence of Fonsecaea pedrosoi CBS 271.37.</title>
        <authorList>
            <consortium name="The Broad Institute Genomics Platform"/>
            <person name="Cuomo C."/>
            <person name="de Hoog S."/>
            <person name="Gorbushina A."/>
            <person name="Stielow B."/>
            <person name="Teixiera M."/>
            <person name="Abouelleil A."/>
            <person name="Chapman S.B."/>
            <person name="Priest M."/>
            <person name="Young S.K."/>
            <person name="Wortman J."/>
            <person name="Nusbaum C."/>
            <person name="Birren B."/>
        </authorList>
    </citation>
    <scope>NUCLEOTIDE SEQUENCE [LARGE SCALE GENOMIC DNA]</scope>
    <source>
        <strain evidence="2 3">CBS 271.37</strain>
    </source>
</reference>
<feature type="region of interest" description="Disordered" evidence="1">
    <location>
        <begin position="377"/>
        <end position="415"/>
    </location>
</feature>
<accession>A0A0D2GWQ9</accession>
<gene>
    <name evidence="2" type="ORF">Z517_09243</name>
</gene>
<evidence type="ECO:0000256" key="1">
    <source>
        <dbReference type="SAM" id="MobiDB-lite"/>
    </source>
</evidence>
<feature type="compositionally biased region" description="Polar residues" evidence="1">
    <location>
        <begin position="115"/>
        <end position="124"/>
    </location>
</feature>
<dbReference type="VEuPathDB" id="FungiDB:Z517_09243"/>
<feature type="region of interest" description="Disordered" evidence="1">
    <location>
        <begin position="87"/>
        <end position="133"/>
    </location>
</feature>
<evidence type="ECO:0000313" key="3">
    <source>
        <dbReference type="Proteomes" id="UP000053029"/>
    </source>
</evidence>
<dbReference type="EMBL" id="KN846974">
    <property type="protein sequence ID" value="KIW76799.1"/>
    <property type="molecule type" value="Genomic_DNA"/>
</dbReference>